<evidence type="ECO:0000256" key="3">
    <source>
        <dbReference type="ARBA" id="ARBA00022692"/>
    </source>
</evidence>
<evidence type="ECO:0000256" key="1">
    <source>
        <dbReference type="ARBA" id="ARBA00004479"/>
    </source>
</evidence>
<feature type="signal peptide" evidence="8">
    <location>
        <begin position="1"/>
        <end position="21"/>
    </location>
</feature>
<comment type="subcellular location">
    <subcellularLocation>
        <location evidence="1">Membrane</location>
        <topology evidence="1">Single-pass type I membrane protein</topology>
    </subcellularLocation>
</comment>
<feature type="chain" id="PRO_5040454513" description="Wall-associated receptor kinase galacturonan-binding domain-containing protein" evidence="8">
    <location>
        <begin position="22"/>
        <end position="343"/>
    </location>
</feature>
<evidence type="ECO:0000256" key="4">
    <source>
        <dbReference type="ARBA" id="ARBA00022729"/>
    </source>
</evidence>
<protein>
    <recommendedName>
        <fullName evidence="9">Wall-associated receptor kinase galacturonan-binding domain-containing protein</fullName>
    </recommendedName>
</protein>
<reference evidence="10" key="1">
    <citation type="journal article" date="2023" name="Plant J.">
        <title>The genome of the king protea, Protea cynaroides.</title>
        <authorList>
            <person name="Chang J."/>
            <person name="Duong T.A."/>
            <person name="Schoeman C."/>
            <person name="Ma X."/>
            <person name="Roodt D."/>
            <person name="Barker N."/>
            <person name="Li Z."/>
            <person name="Van de Peer Y."/>
            <person name="Mizrachi E."/>
        </authorList>
    </citation>
    <scope>NUCLEOTIDE SEQUENCE</scope>
    <source>
        <tissue evidence="10">Young leaves</tissue>
    </source>
</reference>
<sequence length="343" mass="39524">MVRPGFIIIFLAAFIVFCCEADEQKYYCNNHPSPCRNLLNISYPFRLKGDPPNCGDPRYELLCENNRTVLSMYFSPGKYYVEAISYEKKTMRVVDSGLLINNCSSLPLHSLTSLVNFTKASSPFYLITQEFPDVPDSCNIGMIFPIRLNLGYEAKHNRSFSDIHHDLAMGFELSWFHVDCDSCDKNGDDCRNTVDQFNNYIVKCWPKCREAGLFSSPSWRRKNVNPFANTSNQIYFPSWIYNKLTRGEDMEMEDATDEDKSKVRKMIIVTLSCIQLKPDDRPSMTRVIEMLESPNELLQMPPRPFLGSSLERMEEDQTIRFPSTTSLQSCSSSIYSEIQSNYI</sequence>
<dbReference type="Gene3D" id="1.10.510.10">
    <property type="entry name" value="Transferase(Phosphotransferase) domain 1"/>
    <property type="match status" value="1"/>
</dbReference>
<dbReference type="GO" id="GO:0030247">
    <property type="term" value="F:polysaccharide binding"/>
    <property type="evidence" value="ECO:0007669"/>
    <property type="project" value="InterPro"/>
</dbReference>
<keyword evidence="4 8" id="KW-0732">Signal</keyword>
<evidence type="ECO:0000256" key="2">
    <source>
        <dbReference type="ARBA" id="ARBA00022527"/>
    </source>
</evidence>
<feature type="domain" description="Wall-associated receptor kinase galacturonan-binding" evidence="9">
    <location>
        <begin position="28"/>
        <end position="95"/>
    </location>
</feature>
<name>A0A9Q0JV56_9MAGN</name>
<evidence type="ECO:0000256" key="6">
    <source>
        <dbReference type="ARBA" id="ARBA00023136"/>
    </source>
</evidence>
<dbReference type="GO" id="GO:0004674">
    <property type="term" value="F:protein serine/threonine kinase activity"/>
    <property type="evidence" value="ECO:0007669"/>
    <property type="project" value="UniProtKB-KW"/>
</dbReference>
<evidence type="ECO:0000313" key="11">
    <source>
        <dbReference type="Proteomes" id="UP001141806"/>
    </source>
</evidence>
<evidence type="ECO:0000256" key="8">
    <source>
        <dbReference type="SAM" id="SignalP"/>
    </source>
</evidence>
<keyword evidence="2" id="KW-0808">Transferase</keyword>
<dbReference type="OrthoDB" id="1928340at2759"/>
<dbReference type="GO" id="GO:0016020">
    <property type="term" value="C:membrane"/>
    <property type="evidence" value="ECO:0007669"/>
    <property type="project" value="UniProtKB-SubCell"/>
</dbReference>
<dbReference type="InterPro" id="IPR025287">
    <property type="entry name" value="WAK_GUB"/>
</dbReference>
<gene>
    <name evidence="10" type="ORF">NE237_028285</name>
</gene>
<dbReference type="AlphaFoldDB" id="A0A9Q0JV56"/>
<keyword evidence="2" id="KW-0418">Kinase</keyword>
<evidence type="ECO:0000259" key="9">
    <source>
        <dbReference type="Pfam" id="PF13947"/>
    </source>
</evidence>
<accession>A0A9Q0JV56</accession>
<proteinExistence type="predicted"/>
<dbReference type="EMBL" id="JAMYWD010000012">
    <property type="protein sequence ID" value="KAJ4951453.1"/>
    <property type="molecule type" value="Genomic_DNA"/>
</dbReference>
<organism evidence="10 11">
    <name type="scientific">Protea cynaroides</name>
    <dbReference type="NCBI Taxonomy" id="273540"/>
    <lineage>
        <taxon>Eukaryota</taxon>
        <taxon>Viridiplantae</taxon>
        <taxon>Streptophyta</taxon>
        <taxon>Embryophyta</taxon>
        <taxon>Tracheophyta</taxon>
        <taxon>Spermatophyta</taxon>
        <taxon>Magnoliopsida</taxon>
        <taxon>Proteales</taxon>
        <taxon>Proteaceae</taxon>
        <taxon>Protea</taxon>
    </lineage>
</organism>
<keyword evidence="6" id="KW-0472">Membrane</keyword>
<keyword evidence="5" id="KW-1133">Transmembrane helix</keyword>
<dbReference type="Proteomes" id="UP001141806">
    <property type="component" value="Unassembled WGS sequence"/>
</dbReference>
<evidence type="ECO:0000256" key="7">
    <source>
        <dbReference type="ARBA" id="ARBA00023180"/>
    </source>
</evidence>
<evidence type="ECO:0000256" key="5">
    <source>
        <dbReference type="ARBA" id="ARBA00022989"/>
    </source>
</evidence>
<keyword evidence="7" id="KW-0325">Glycoprotein</keyword>
<keyword evidence="11" id="KW-1185">Reference proteome</keyword>
<evidence type="ECO:0000313" key="10">
    <source>
        <dbReference type="EMBL" id="KAJ4951453.1"/>
    </source>
</evidence>
<comment type="caution">
    <text evidence="10">The sequence shown here is derived from an EMBL/GenBank/DDBJ whole genome shotgun (WGS) entry which is preliminary data.</text>
</comment>
<dbReference type="Pfam" id="PF13947">
    <property type="entry name" value="GUB_WAK_bind"/>
    <property type="match status" value="1"/>
</dbReference>
<dbReference type="PANTHER" id="PTHR27009">
    <property type="entry name" value="RUST RESISTANCE KINASE LR10-RELATED"/>
    <property type="match status" value="1"/>
</dbReference>
<dbReference type="InterPro" id="IPR045874">
    <property type="entry name" value="LRK10/LRL21-25-like"/>
</dbReference>
<keyword evidence="3" id="KW-0812">Transmembrane</keyword>
<keyword evidence="2" id="KW-0723">Serine/threonine-protein kinase</keyword>